<evidence type="ECO:0000259" key="8">
    <source>
        <dbReference type="PROSITE" id="PS50928"/>
    </source>
</evidence>
<dbReference type="GO" id="GO:0005886">
    <property type="term" value="C:plasma membrane"/>
    <property type="evidence" value="ECO:0007669"/>
    <property type="project" value="UniProtKB-SubCell"/>
</dbReference>
<proteinExistence type="inferred from homology"/>
<dbReference type="PANTHER" id="PTHR30151:SF41">
    <property type="entry name" value="ABC TRANSPORTER PERMEASE PROTEIN"/>
    <property type="match status" value="1"/>
</dbReference>
<dbReference type="Proteomes" id="UP000192582">
    <property type="component" value="Unassembled WGS sequence"/>
</dbReference>
<feature type="transmembrane region" description="Helical" evidence="7">
    <location>
        <begin position="149"/>
        <end position="170"/>
    </location>
</feature>
<dbReference type="PANTHER" id="PTHR30151">
    <property type="entry name" value="ALKANE SULFONATE ABC TRANSPORTER-RELATED, MEMBRANE SUBUNIT"/>
    <property type="match status" value="1"/>
</dbReference>
<keyword evidence="5 7" id="KW-1133">Transmembrane helix</keyword>
<dbReference type="Gene3D" id="1.10.3720.10">
    <property type="entry name" value="MetI-like"/>
    <property type="match status" value="1"/>
</dbReference>
<comment type="similarity">
    <text evidence="7">Belongs to the binding-protein-dependent transport system permease family.</text>
</comment>
<feature type="transmembrane region" description="Helical" evidence="7">
    <location>
        <begin position="182"/>
        <end position="201"/>
    </location>
</feature>
<dbReference type="PROSITE" id="PS50928">
    <property type="entry name" value="ABC_TM1"/>
    <property type="match status" value="1"/>
</dbReference>
<feature type="transmembrane region" description="Helical" evidence="7">
    <location>
        <begin position="124"/>
        <end position="142"/>
    </location>
</feature>
<keyword evidence="3" id="KW-1003">Cell membrane</keyword>
<evidence type="ECO:0000256" key="6">
    <source>
        <dbReference type="ARBA" id="ARBA00023136"/>
    </source>
</evidence>
<keyword evidence="6 7" id="KW-0472">Membrane</keyword>
<feature type="transmembrane region" description="Helical" evidence="7">
    <location>
        <begin position="7"/>
        <end position="28"/>
    </location>
</feature>
<dbReference type="Pfam" id="PF00528">
    <property type="entry name" value="BPD_transp_1"/>
    <property type="match status" value="1"/>
</dbReference>
<feature type="transmembrane region" description="Helical" evidence="7">
    <location>
        <begin position="40"/>
        <end position="59"/>
    </location>
</feature>
<feature type="transmembrane region" description="Helical" evidence="7">
    <location>
        <begin position="234"/>
        <end position="257"/>
    </location>
</feature>
<dbReference type="STRING" id="695939.SAMN00790413_04917"/>
<evidence type="ECO:0000313" key="9">
    <source>
        <dbReference type="EMBL" id="SMB83853.1"/>
    </source>
</evidence>
<organism evidence="9 10">
    <name type="scientific">Deinococcus hopiensis KR-140</name>
    <dbReference type="NCBI Taxonomy" id="695939"/>
    <lineage>
        <taxon>Bacteria</taxon>
        <taxon>Thermotogati</taxon>
        <taxon>Deinococcota</taxon>
        <taxon>Deinococci</taxon>
        <taxon>Deinococcales</taxon>
        <taxon>Deinococcaceae</taxon>
        <taxon>Deinococcus</taxon>
    </lineage>
</organism>
<dbReference type="CDD" id="cd06261">
    <property type="entry name" value="TM_PBP2"/>
    <property type="match status" value="1"/>
</dbReference>
<evidence type="ECO:0000256" key="2">
    <source>
        <dbReference type="ARBA" id="ARBA00022448"/>
    </source>
</evidence>
<evidence type="ECO:0000256" key="1">
    <source>
        <dbReference type="ARBA" id="ARBA00004651"/>
    </source>
</evidence>
<dbReference type="SUPFAM" id="SSF161098">
    <property type="entry name" value="MetI-like"/>
    <property type="match status" value="1"/>
</dbReference>
<keyword evidence="10" id="KW-1185">Reference proteome</keyword>
<feature type="transmembrane region" description="Helical" evidence="7">
    <location>
        <begin position="277"/>
        <end position="300"/>
    </location>
</feature>
<dbReference type="InterPro" id="IPR035906">
    <property type="entry name" value="MetI-like_sf"/>
</dbReference>
<evidence type="ECO:0000256" key="3">
    <source>
        <dbReference type="ARBA" id="ARBA00022475"/>
    </source>
</evidence>
<dbReference type="GO" id="GO:0055085">
    <property type="term" value="P:transmembrane transport"/>
    <property type="evidence" value="ECO:0007669"/>
    <property type="project" value="InterPro"/>
</dbReference>
<evidence type="ECO:0000256" key="5">
    <source>
        <dbReference type="ARBA" id="ARBA00022989"/>
    </source>
</evidence>
<name>A0A1W1US49_9DEIO</name>
<gene>
    <name evidence="9" type="ORF">SAMN00790413_04917</name>
</gene>
<evidence type="ECO:0000256" key="4">
    <source>
        <dbReference type="ARBA" id="ARBA00022692"/>
    </source>
</evidence>
<keyword evidence="4 7" id="KW-0812">Transmembrane</keyword>
<sequence>MPAPSSLGRAWAGYVLGAGLLLAASVWLRPYEQVPAELRLPALVLTLVGLVVGLAGVRVLSRRPGVLAAVLAFVLAVLASEALLRAQNVPAGLIPTPSRVAQSLWEARAALTADLGVTFLRETLVGYCAGVLAGLVTALLVSRSRFLELGLLPYTALLSSVPIVALAPVVVRAAGLEWPSKAVIVAITVFFPVVLNVSRGLNSASPLLLDLARTYAMTPAQVLARVRIPAALPYLFNALKVASTLALIGAVVGEFFGSTGQGLGFRIQIEAGRFNLGVVWAAIVVTAALGLAFFGAISLLERWALRWQRPD</sequence>
<dbReference type="AlphaFoldDB" id="A0A1W1US49"/>
<evidence type="ECO:0000256" key="7">
    <source>
        <dbReference type="RuleBase" id="RU363032"/>
    </source>
</evidence>
<accession>A0A1W1US49</accession>
<dbReference type="InterPro" id="IPR000515">
    <property type="entry name" value="MetI-like"/>
</dbReference>
<feature type="domain" description="ABC transmembrane type-1" evidence="8">
    <location>
        <begin position="116"/>
        <end position="301"/>
    </location>
</feature>
<dbReference type="OrthoDB" id="9804353at2"/>
<reference evidence="9 10" key="1">
    <citation type="submission" date="2017-04" db="EMBL/GenBank/DDBJ databases">
        <authorList>
            <person name="Afonso C.L."/>
            <person name="Miller P.J."/>
            <person name="Scott M.A."/>
            <person name="Spackman E."/>
            <person name="Goraichik I."/>
            <person name="Dimitrov K.M."/>
            <person name="Suarez D.L."/>
            <person name="Swayne D.E."/>
        </authorList>
    </citation>
    <scope>NUCLEOTIDE SEQUENCE [LARGE SCALE GENOMIC DNA]</scope>
    <source>
        <strain evidence="9 10">KR-140</strain>
    </source>
</reference>
<evidence type="ECO:0000313" key="10">
    <source>
        <dbReference type="Proteomes" id="UP000192582"/>
    </source>
</evidence>
<dbReference type="EMBL" id="FWWU01000007">
    <property type="protein sequence ID" value="SMB83853.1"/>
    <property type="molecule type" value="Genomic_DNA"/>
</dbReference>
<keyword evidence="2 7" id="KW-0813">Transport</keyword>
<protein>
    <submittedName>
        <fullName evidence="9">NitT/TauT family transport system permease protein</fullName>
    </submittedName>
</protein>
<comment type="subcellular location">
    <subcellularLocation>
        <location evidence="1 7">Cell membrane</location>
        <topology evidence="1 7">Multi-pass membrane protein</topology>
    </subcellularLocation>
</comment>
<feature type="transmembrane region" description="Helical" evidence="7">
    <location>
        <begin position="66"/>
        <end position="84"/>
    </location>
</feature>